<dbReference type="Proteomes" id="UP000002630">
    <property type="component" value="Linkage Group LG17"/>
</dbReference>
<dbReference type="InParanoid" id="D7FV80"/>
<dbReference type="GO" id="GO:0003712">
    <property type="term" value="F:transcription coregulator activity"/>
    <property type="evidence" value="ECO:0007669"/>
    <property type="project" value="InterPro"/>
</dbReference>
<name>D7FV80_ECTSI</name>
<reference evidence="8 9" key="1">
    <citation type="journal article" date="2010" name="Nature">
        <title>The Ectocarpus genome and the independent evolution of multicellularity in brown algae.</title>
        <authorList>
            <person name="Cock J.M."/>
            <person name="Sterck L."/>
            <person name="Rouze P."/>
            <person name="Scornet D."/>
            <person name="Allen A.E."/>
            <person name="Amoutzias G."/>
            <person name="Anthouard V."/>
            <person name="Artiguenave F."/>
            <person name="Aury J.M."/>
            <person name="Badger J.H."/>
            <person name="Beszteri B."/>
            <person name="Billiau K."/>
            <person name="Bonnet E."/>
            <person name="Bothwell J.H."/>
            <person name="Bowler C."/>
            <person name="Boyen C."/>
            <person name="Brownlee C."/>
            <person name="Carrano C.J."/>
            <person name="Charrier B."/>
            <person name="Cho G.Y."/>
            <person name="Coelho S.M."/>
            <person name="Collen J."/>
            <person name="Corre E."/>
            <person name="Da Silva C."/>
            <person name="Delage L."/>
            <person name="Delaroque N."/>
            <person name="Dittami S.M."/>
            <person name="Doulbeau S."/>
            <person name="Elias M."/>
            <person name="Farnham G."/>
            <person name="Gachon C.M."/>
            <person name="Gschloessl B."/>
            <person name="Heesch S."/>
            <person name="Jabbari K."/>
            <person name="Jubin C."/>
            <person name="Kawai H."/>
            <person name="Kimura K."/>
            <person name="Kloareg B."/>
            <person name="Kupper F.C."/>
            <person name="Lang D."/>
            <person name="Le Bail A."/>
            <person name="Leblanc C."/>
            <person name="Lerouge P."/>
            <person name="Lohr M."/>
            <person name="Lopez P.J."/>
            <person name="Martens C."/>
            <person name="Maumus F."/>
            <person name="Michel G."/>
            <person name="Miranda-Saavedra D."/>
            <person name="Morales J."/>
            <person name="Moreau H."/>
            <person name="Motomura T."/>
            <person name="Nagasato C."/>
            <person name="Napoli C.A."/>
            <person name="Nelson D.R."/>
            <person name="Nyvall-Collen P."/>
            <person name="Peters A.F."/>
            <person name="Pommier C."/>
            <person name="Potin P."/>
            <person name="Poulain J."/>
            <person name="Quesneville H."/>
            <person name="Read B."/>
            <person name="Rensing S.A."/>
            <person name="Ritter A."/>
            <person name="Rousvoal S."/>
            <person name="Samanta M."/>
            <person name="Samson G."/>
            <person name="Schroeder D.C."/>
            <person name="Segurens B."/>
            <person name="Strittmatter M."/>
            <person name="Tonon T."/>
            <person name="Tregear J.W."/>
            <person name="Valentin K."/>
            <person name="von Dassow P."/>
            <person name="Yamagishi T."/>
            <person name="Van de Peer Y."/>
            <person name="Wincker P."/>
        </authorList>
    </citation>
    <scope>NUCLEOTIDE SEQUENCE [LARGE SCALE GENOMIC DNA]</scope>
    <source>
        <strain evidence="9">Ec32 / CCAP1310/4</strain>
    </source>
</reference>
<evidence type="ECO:0000256" key="6">
    <source>
        <dbReference type="ARBA" id="ARBA00023242"/>
    </source>
</evidence>
<dbReference type="EMBL" id="FN649742">
    <property type="protein sequence ID" value="CBJ26252.1"/>
    <property type="molecule type" value="Genomic_DNA"/>
</dbReference>
<dbReference type="GO" id="GO:0016592">
    <property type="term" value="C:mediator complex"/>
    <property type="evidence" value="ECO:0007669"/>
    <property type="project" value="InterPro"/>
</dbReference>
<organism evidence="8 9">
    <name type="scientific">Ectocarpus siliculosus</name>
    <name type="common">Brown alga</name>
    <name type="synonym">Conferva siliculosa</name>
    <dbReference type="NCBI Taxonomy" id="2880"/>
    <lineage>
        <taxon>Eukaryota</taxon>
        <taxon>Sar</taxon>
        <taxon>Stramenopiles</taxon>
        <taxon>Ochrophyta</taxon>
        <taxon>PX clade</taxon>
        <taxon>Phaeophyceae</taxon>
        <taxon>Ectocarpales</taxon>
        <taxon>Ectocarpaceae</taxon>
        <taxon>Ectocarpus</taxon>
    </lineage>
</organism>
<keyword evidence="6 7" id="KW-0539">Nucleus</keyword>
<dbReference type="Gene3D" id="1.10.10.1340">
    <property type="entry name" value="Mediator of RNA polymerase II, submodule Med31 (Soh1)"/>
    <property type="match status" value="1"/>
</dbReference>
<evidence type="ECO:0000256" key="1">
    <source>
        <dbReference type="ARBA" id="ARBA00004123"/>
    </source>
</evidence>
<dbReference type="Pfam" id="PF05669">
    <property type="entry name" value="Med31"/>
    <property type="match status" value="1"/>
</dbReference>
<comment type="subcellular location">
    <subcellularLocation>
        <location evidence="1 7">Nucleus</location>
    </subcellularLocation>
</comment>
<proteinExistence type="inferred from homology"/>
<keyword evidence="3 7" id="KW-0805">Transcription regulation</keyword>
<keyword evidence="9" id="KW-1185">Reference proteome</keyword>
<dbReference type="PANTHER" id="PTHR13186">
    <property type="entry name" value="MEDIATOR OF RNA POLYMERASE II TRANSCRIPTION SUBUNIT 31"/>
    <property type="match status" value="1"/>
</dbReference>
<keyword evidence="5 7" id="KW-0804">Transcription</keyword>
<dbReference type="OrthoDB" id="10257739at2759"/>
<keyword evidence="4 7" id="KW-0010">Activator</keyword>
<evidence type="ECO:0000256" key="7">
    <source>
        <dbReference type="RuleBase" id="RU364129"/>
    </source>
</evidence>
<dbReference type="eggNOG" id="KOG4086">
    <property type="taxonomic scope" value="Eukaryota"/>
</dbReference>
<evidence type="ECO:0000313" key="9">
    <source>
        <dbReference type="Proteomes" id="UP000002630"/>
    </source>
</evidence>
<dbReference type="InterPro" id="IPR038089">
    <property type="entry name" value="Med31_sf"/>
</dbReference>
<comment type="subunit">
    <text evidence="7">Component of the Mediator complex.</text>
</comment>
<protein>
    <recommendedName>
        <fullName evidence="7">Mediator of RNA polymerase II transcription subunit 31</fullName>
    </recommendedName>
</protein>
<dbReference type="InterPro" id="IPR008831">
    <property type="entry name" value="Mediator_Med31"/>
</dbReference>
<dbReference type="EMBL" id="FN648475">
    <property type="protein sequence ID" value="CBJ26252.1"/>
    <property type="molecule type" value="Genomic_DNA"/>
</dbReference>
<gene>
    <name evidence="8" type="ORF">Esi_0029_0015</name>
</gene>
<sequence length="117" mass="13611">MEGSGTRFEMELELMNCLASPEYLHYLAQGGYLDDRAFIRFLEYLQYFKRPEYAKFITYPHSLAMLDLLINNPPFRKCMNALLNCQQQLGYNGWARQGLVLVCMGDTRVVSRAMLLL</sequence>
<evidence type="ECO:0000256" key="5">
    <source>
        <dbReference type="ARBA" id="ARBA00023163"/>
    </source>
</evidence>
<dbReference type="FunCoup" id="D7FV80">
    <property type="interactions" value="126"/>
</dbReference>
<evidence type="ECO:0000313" key="8">
    <source>
        <dbReference type="EMBL" id="CBJ26252.1"/>
    </source>
</evidence>
<evidence type="ECO:0000256" key="2">
    <source>
        <dbReference type="ARBA" id="ARBA00006378"/>
    </source>
</evidence>
<accession>D7FV80</accession>
<dbReference type="STRING" id="2880.D7FV80"/>
<comment type="similarity">
    <text evidence="2 7">Belongs to the Mediator complex subunit 31 family.</text>
</comment>
<dbReference type="GO" id="GO:0006355">
    <property type="term" value="P:regulation of DNA-templated transcription"/>
    <property type="evidence" value="ECO:0007669"/>
    <property type="project" value="InterPro"/>
</dbReference>
<dbReference type="AlphaFoldDB" id="D7FV80"/>
<evidence type="ECO:0000256" key="3">
    <source>
        <dbReference type="ARBA" id="ARBA00023015"/>
    </source>
</evidence>
<comment type="function">
    <text evidence="7">Component of the Mediator complex, a coactivator involved in the regulated transcription of nearly all RNA polymerase II-dependent genes. Mediator functions as a bridge to convey information from gene-specific regulatory proteins to the basal RNA polymerase II transcription machinery. Mediator is recruited to promoters by direct interactions with regulatory proteins and serves as a scaffold for the assembly of a functional preinitiation complex with RNA polymerase II and the general transcription factors.</text>
</comment>
<evidence type="ECO:0000256" key="4">
    <source>
        <dbReference type="ARBA" id="ARBA00023159"/>
    </source>
</evidence>